<dbReference type="AlphaFoldDB" id="A0AAJ4PBB7"/>
<feature type="transmembrane region" description="Helical" evidence="5">
    <location>
        <begin position="12"/>
        <end position="37"/>
    </location>
</feature>
<evidence type="ECO:0000313" key="8">
    <source>
        <dbReference type="Proteomes" id="UP000826802"/>
    </source>
</evidence>
<name>A0AAJ4PBB7_9STAP</name>
<gene>
    <name evidence="7" type="ORF">KYI11_00595</name>
</gene>
<dbReference type="GO" id="GO:0140359">
    <property type="term" value="F:ABC-type transporter activity"/>
    <property type="evidence" value="ECO:0007669"/>
    <property type="project" value="InterPro"/>
</dbReference>
<feature type="domain" description="ABC-2 type transporter transmembrane" evidence="6">
    <location>
        <begin position="17"/>
        <end position="120"/>
    </location>
</feature>
<dbReference type="RefSeq" id="WP_219503244.1">
    <property type="nucleotide sequence ID" value="NZ_CP079981.1"/>
</dbReference>
<dbReference type="PANTHER" id="PTHR43077">
    <property type="entry name" value="TRANSPORT PERMEASE YVFS-RELATED"/>
    <property type="match status" value="1"/>
</dbReference>
<evidence type="ECO:0000313" key="7">
    <source>
        <dbReference type="EMBL" id="QYA42481.1"/>
    </source>
</evidence>
<evidence type="ECO:0000259" key="6">
    <source>
        <dbReference type="Pfam" id="PF12698"/>
    </source>
</evidence>
<reference evidence="7 8" key="1">
    <citation type="submission" date="2021-07" db="EMBL/GenBank/DDBJ databases">
        <title>Prevalence and characterization of methicillin-resistant Macrococcus spp. in food producing animals and meat in Switzerland in 2019.</title>
        <authorList>
            <person name="Keller J.E."/>
            <person name="Schwendener S."/>
            <person name="Neuenschwander J."/>
            <person name="Overesch G."/>
            <person name="Perreten V."/>
        </authorList>
    </citation>
    <scope>NUCLEOTIDE SEQUENCE [LARGE SCALE GENOMIC DNA]</scope>
    <source>
        <strain evidence="7 8">19Msa0936</strain>
    </source>
</reference>
<protein>
    <submittedName>
        <fullName evidence="7">YhgE/Pip family protein</fullName>
    </submittedName>
</protein>
<evidence type="ECO:0000256" key="5">
    <source>
        <dbReference type="SAM" id="Phobius"/>
    </source>
</evidence>
<dbReference type="InterPro" id="IPR051328">
    <property type="entry name" value="T7SS_ABC-Transporter"/>
</dbReference>
<evidence type="ECO:0000256" key="3">
    <source>
        <dbReference type="ARBA" id="ARBA00022989"/>
    </source>
</evidence>
<dbReference type="Pfam" id="PF12698">
    <property type="entry name" value="ABC2_membrane_3"/>
    <property type="match status" value="1"/>
</dbReference>
<sequence length="161" mass="18827">MFKDFHALKKHPVLFLSLIVVLFLPIIYSTVFIYSMWDPYGQTQDLPIAIVNNDEGAKIQDKDENLGNRVIEKLKENKDFKWEFIDSKKAKNGIEKGDYFAVIEFPKNFSDDASTMLNPNPKHMEMHVQTNQVIAIQDKVLVTRVFKRLKITFHYLCVNFI</sequence>
<evidence type="ECO:0000256" key="4">
    <source>
        <dbReference type="ARBA" id="ARBA00023136"/>
    </source>
</evidence>
<evidence type="ECO:0000256" key="2">
    <source>
        <dbReference type="ARBA" id="ARBA00022692"/>
    </source>
</evidence>
<evidence type="ECO:0000256" key="1">
    <source>
        <dbReference type="ARBA" id="ARBA00004141"/>
    </source>
</evidence>
<proteinExistence type="predicted"/>
<accession>A0AAJ4PBB7</accession>
<dbReference type="InterPro" id="IPR017500">
    <property type="entry name" value="Phage_infect_YhgE_N"/>
</dbReference>
<keyword evidence="4 5" id="KW-0472">Membrane</keyword>
<dbReference type="PANTHER" id="PTHR43077:SF10">
    <property type="entry name" value="TRANSPORT PERMEASE PROTEIN"/>
    <property type="match status" value="1"/>
</dbReference>
<comment type="subcellular location">
    <subcellularLocation>
        <location evidence="1">Membrane</location>
        <topology evidence="1">Multi-pass membrane protein</topology>
    </subcellularLocation>
</comment>
<organism evidence="7 8">
    <name type="scientific">Macrococcoides bohemicum</name>
    <dbReference type="NCBI Taxonomy" id="1903056"/>
    <lineage>
        <taxon>Bacteria</taxon>
        <taxon>Bacillati</taxon>
        <taxon>Bacillota</taxon>
        <taxon>Bacilli</taxon>
        <taxon>Bacillales</taxon>
        <taxon>Staphylococcaceae</taxon>
        <taxon>Macrococcoides</taxon>
    </lineage>
</organism>
<dbReference type="NCBIfam" id="TIGR03061">
    <property type="entry name" value="pip_yhgE_Nterm"/>
    <property type="match status" value="1"/>
</dbReference>
<dbReference type="Proteomes" id="UP000826802">
    <property type="component" value="Chromosome"/>
</dbReference>
<dbReference type="EMBL" id="CP079981">
    <property type="protein sequence ID" value="QYA42481.1"/>
    <property type="molecule type" value="Genomic_DNA"/>
</dbReference>
<dbReference type="InterPro" id="IPR013525">
    <property type="entry name" value="ABC2_TM"/>
</dbReference>
<dbReference type="GO" id="GO:0016020">
    <property type="term" value="C:membrane"/>
    <property type="evidence" value="ECO:0007669"/>
    <property type="project" value="UniProtKB-SubCell"/>
</dbReference>
<keyword evidence="3 5" id="KW-1133">Transmembrane helix</keyword>
<keyword evidence="8" id="KW-1185">Reference proteome</keyword>
<keyword evidence="2 5" id="KW-0812">Transmembrane</keyword>